<keyword evidence="2 3" id="KW-0040">ANK repeat</keyword>
<organism evidence="6 7">
    <name type="scientific">Ascobolus immersus RN42</name>
    <dbReference type="NCBI Taxonomy" id="1160509"/>
    <lineage>
        <taxon>Eukaryota</taxon>
        <taxon>Fungi</taxon>
        <taxon>Dikarya</taxon>
        <taxon>Ascomycota</taxon>
        <taxon>Pezizomycotina</taxon>
        <taxon>Pezizomycetes</taxon>
        <taxon>Pezizales</taxon>
        <taxon>Ascobolaceae</taxon>
        <taxon>Ascobolus</taxon>
    </lineage>
</organism>
<dbReference type="InterPro" id="IPR025676">
    <property type="entry name" value="Clr5_dom"/>
</dbReference>
<dbReference type="Gene3D" id="1.25.40.20">
    <property type="entry name" value="Ankyrin repeat-containing domain"/>
    <property type="match status" value="3"/>
</dbReference>
<keyword evidence="7" id="KW-1185">Reference proteome</keyword>
<feature type="repeat" description="ANK" evidence="3">
    <location>
        <begin position="1102"/>
        <end position="1134"/>
    </location>
</feature>
<evidence type="ECO:0000313" key="6">
    <source>
        <dbReference type="EMBL" id="RPA79453.1"/>
    </source>
</evidence>
<feature type="domain" description="Clr5" evidence="5">
    <location>
        <begin position="28"/>
        <end position="80"/>
    </location>
</feature>
<dbReference type="OrthoDB" id="539213at2759"/>
<sequence length="1275" mass="141119">MRRQAPPNSSVTVQKKKPPRRAQISLELWNEHKDEILFSYSRAGPDLTLEETRSLLLERHGFDATIAQYKQQLLRWGVGKNFTEKDWAKIGHQVKKRKREGKESEVYLEGERIPTKKVLKELARYSQGPTVSRQERSPSPLPTKFRITTPEPDTLRQKLAVAVKPGNTSFSQFRTFYPARIPTAVPANTFRDILHIISPSIEWLYSDIRSLYVHSSREASKDMLVELHRADKSSFRQIIQHVALLLSNGIADEDTIDKLFPLLKACVQDTSFLRKLSKDRSKAVLAFAEAIFFSAVRHNDTDVVDALISGPLDLSLSVLSSGTLNYVILHGSRAALISLIEKGADVHGLEFNAHHTQTPLYTAVTVCNYEAVSTLLNATADPNVCTSFSKGDRERIRISPLQSAITGIVVETSLEVQDLSFIHNLRRISFKLLQHGALPDITKTACVMSPLVGSIMAGDWELTTSLLDCGADVNARIDPFRRGETGRTPLQAAVEANDLMVVEELLSRGADINAGPCGTEGVTALQAAKSFEMIKFLVERNADVNGRSATIGGRFCINAAIETGNPDAVRYLLDKGSTIALEIRKEDQMISPLIAAIALDSITIGDEERTEIISLILRTGINPNHIGLWLPRSGSKFPAIYYDSEYAYPRSANYSESILDRRQRVHLSPLDLAATLHDTKTIEMLLQHRDDLVLSEAIFGCEAAQQGRRDDIASVTKVVGLLLSKGATICGFEEWKRFSLSDRSDWRRRFHAGCKPEALWTGREPNNNVFLRAVALGDRDLMGILISAFRKQHGAAATKQLLNALLEYILCSNDQLLLENILSEGGDPNSLPNPPNCEVCLSIMVEGGQSHLDCLTILRKFGFGGFKIDPLRRTRDLVKPHLDCISWSPSSEELEELKKNILSCLNHCDSSPESVDVSDRHFTSNGSKIYRSDVLSICLAEVAVRSSNVMLLQFLVETCGADVNDWIQEEVFREFVTDYECFDTLPIDDKHDRDQSELEDMEMASDSEAEERKAENAEYTNEDTWQDLQQSTTASVLQLATTSKRLAVVEYLVSAGADINAEAGAGAGRTALQVAAEIGSLELVEFYISKRVDVNAFAAYDMGTTALQAAAAGGFLPIAIKLLEAGADVNAESSWDENQWPWSEIDDAPNNALEVAAFNGRLDMVQLLLDNGANGRMLRKRGDSGIQVLEGSFDYSVAIRLADICSHFAVADLLRRADDTRRGAMDPNVPSPAGEAVMEMFDEPDSPGAELETRFSVRTDALERANRDLLDTMVE</sequence>
<dbReference type="Proteomes" id="UP000275078">
    <property type="component" value="Unassembled WGS sequence"/>
</dbReference>
<feature type="repeat" description="ANK" evidence="3">
    <location>
        <begin position="1067"/>
        <end position="1099"/>
    </location>
</feature>
<keyword evidence="1" id="KW-0677">Repeat</keyword>
<dbReference type="AlphaFoldDB" id="A0A3N4I016"/>
<dbReference type="PANTHER" id="PTHR24198:SF165">
    <property type="entry name" value="ANKYRIN REPEAT-CONTAINING PROTEIN-RELATED"/>
    <property type="match status" value="1"/>
</dbReference>
<evidence type="ECO:0000256" key="1">
    <source>
        <dbReference type="ARBA" id="ARBA00022737"/>
    </source>
</evidence>
<dbReference type="PROSITE" id="PS50088">
    <property type="entry name" value="ANK_REPEAT"/>
    <property type="match status" value="5"/>
</dbReference>
<feature type="compositionally biased region" description="Acidic residues" evidence="4">
    <location>
        <begin position="997"/>
        <end position="1009"/>
    </location>
</feature>
<dbReference type="STRING" id="1160509.A0A3N4I016"/>
<accession>A0A3N4I016</accession>
<dbReference type="Pfam" id="PF12796">
    <property type="entry name" value="Ank_2"/>
    <property type="match status" value="2"/>
</dbReference>
<feature type="region of interest" description="Disordered" evidence="4">
    <location>
        <begin position="1"/>
        <end position="20"/>
    </location>
</feature>
<evidence type="ECO:0000313" key="7">
    <source>
        <dbReference type="Proteomes" id="UP000275078"/>
    </source>
</evidence>
<dbReference type="SUPFAM" id="SSF48403">
    <property type="entry name" value="Ankyrin repeat"/>
    <property type="match status" value="2"/>
</dbReference>
<dbReference type="Pfam" id="PF00023">
    <property type="entry name" value="Ank"/>
    <property type="match status" value="1"/>
</dbReference>
<feature type="region of interest" description="Disordered" evidence="4">
    <location>
        <begin position="990"/>
        <end position="1025"/>
    </location>
</feature>
<proteinExistence type="predicted"/>
<dbReference type="EMBL" id="ML119699">
    <property type="protein sequence ID" value="RPA79453.1"/>
    <property type="molecule type" value="Genomic_DNA"/>
</dbReference>
<dbReference type="InterPro" id="IPR002110">
    <property type="entry name" value="Ankyrin_rpt"/>
</dbReference>
<dbReference type="InterPro" id="IPR036770">
    <property type="entry name" value="Ankyrin_rpt-contain_sf"/>
</dbReference>
<dbReference type="SMART" id="SM00248">
    <property type="entry name" value="ANK"/>
    <property type="match status" value="13"/>
</dbReference>
<reference evidence="6 7" key="1">
    <citation type="journal article" date="2018" name="Nat. Ecol. Evol.">
        <title>Pezizomycetes genomes reveal the molecular basis of ectomycorrhizal truffle lifestyle.</title>
        <authorList>
            <person name="Murat C."/>
            <person name="Payen T."/>
            <person name="Noel B."/>
            <person name="Kuo A."/>
            <person name="Morin E."/>
            <person name="Chen J."/>
            <person name="Kohler A."/>
            <person name="Krizsan K."/>
            <person name="Balestrini R."/>
            <person name="Da Silva C."/>
            <person name="Montanini B."/>
            <person name="Hainaut M."/>
            <person name="Levati E."/>
            <person name="Barry K.W."/>
            <person name="Belfiori B."/>
            <person name="Cichocki N."/>
            <person name="Clum A."/>
            <person name="Dockter R.B."/>
            <person name="Fauchery L."/>
            <person name="Guy J."/>
            <person name="Iotti M."/>
            <person name="Le Tacon F."/>
            <person name="Lindquist E.A."/>
            <person name="Lipzen A."/>
            <person name="Malagnac F."/>
            <person name="Mello A."/>
            <person name="Molinier V."/>
            <person name="Miyauchi S."/>
            <person name="Poulain J."/>
            <person name="Riccioni C."/>
            <person name="Rubini A."/>
            <person name="Sitrit Y."/>
            <person name="Splivallo R."/>
            <person name="Traeger S."/>
            <person name="Wang M."/>
            <person name="Zifcakova L."/>
            <person name="Wipf D."/>
            <person name="Zambonelli A."/>
            <person name="Paolocci F."/>
            <person name="Nowrousian M."/>
            <person name="Ottonello S."/>
            <person name="Baldrian P."/>
            <person name="Spatafora J.W."/>
            <person name="Henrissat B."/>
            <person name="Nagy L.G."/>
            <person name="Aury J.M."/>
            <person name="Wincker P."/>
            <person name="Grigoriev I.V."/>
            <person name="Bonfante P."/>
            <person name="Martin F.M."/>
        </authorList>
    </citation>
    <scope>NUCLEOTIDE SEQUENCE [LARGE SCALE GENOMIC DNA]</scope>
    <source>
        <strain evidence="6 7">RN42</strain>
    </source>
</reference>
<feature type="compositionally biased region" description="Polar residues" evidence="4">
    <location>
        <begin position="1"/>
        <end position="13"/>
    </location>
</feature>
<name>A0A3N4I016_ASCIM</name>
<gene>
    <name evidence="6" type="ORF">BJ508DRAFT_328353</name>
</gene>
<dbReference type="PANTHER" id="PTHR24198">
    <property type="entry name" value="ANKYRIN REPEAT AND PROTEIN KINASE DOMAIN-CONTAINING PROTEIN"/>
    <property type="match status" value="1"/>
</dbReference>
<dbReference type="Pfam" id="PF14420">
    <property type="entry name" value="Clr5"/>
    <property type="match status" value="1"/>
</dbReference>
<evidence type="ECO:0000256" key="4">
    <source>
        <dbReference type="SAM" id="MobiDB-lite"/>
    </source>
</evidence>
<protein>
    <submittedName>
        <fullName evidence="6">Ankyrin</fullName>
    </submittedName>
</protein>
<dbReference type="PROSITE" id="PS50297">
    <property type="entry name" value="ANK_REP_REGION"/>
    <property type="match status" value="4"/>
</dbReference>
<feature type="repeat" description="ANK" evidence="3">
    <location>
        <begin position="485"/>
        <end position="514"/>
    </location>
</feature>
<evidence type="ECO:0000259" key="5">
    <source>
        <dbReference type="Pfam" id="PF14420"/>
    </source>
</evidence>
<feature type="repeat" description="ANK" evidence="3">
    <location>
        <begin position="1032"/>
        <end position="1064"/>
    </location>
</feature>
<evidence type="ECO:0000256" key="3">
    <source>
        <dbReference type="PROSITE-ProRule" id="PRU00023"/>
    </source>
</evidence>
<evidence type="ECO:0000256" key="2">
    <source>
        <dbReference type="ARBA" id="ARBA00023043"/>
    </source>
</evidence>
<feature type="repeat" description="ANK" evidence="3">
    <location>
        <begin position="1148"/>
        <end position="1180"/>
    </location>
</feature>